<dbReference type="AlphaFoldDB" id="A0A8C4QR18"/>
<evidence type="ECO:0000313" key="7">
    <source>
        <dbReference type="Proteomes" id="UP000694388"/>
    </source>
</evidence>
<keyword evidence="5" id="KW-1133">Transmembrane helix</keyword>
<feature type="transmembrane region" description="Helical" evidence="5">
    <location>
        <begin position="440"/>
        <end position="460"/>
    </location>
</feature>
<evidence type="ECO:0000256" key="3">
    <source>
        <dbReference type="PIRSR" id="PIRSR600407-1"/>
    </source>
</evidence>
<reference evidence="6" key="2">
    <citation type="submission" date="2025-09" db="UniProtKB">
        <authorList>
            <consortium name="Ensembl"/>
        </authorList>
    </citation>
    <scope>IDENTIFICATION</scope>
</reference>
<evidence type="ECO:0000256" key="5">
    <source>
        <dbReference type="SAM" id="Phobius"/>
    </source>
</evidence>
<comment type="similarity">
    <text evidence="1">Belongs to the GDA1/CD39 NTPase family.</text>
</comment>
<dbReference type="Gene3D" id="3.30.420.40">
    <property type="match status" value="1"/>
</dbReference>
<evidence type="ECO:0000256" key="1">
    <source>
        <dbReference type="ARBA" id="ARBA00009283"/>
    </source>
</evidence>
<keyword evidence="4" id="KW-0547">Nucleotide-binding</keyword>
<feature type="binding site" evidence="4">
    <location>
        <begin position="256"/>
        <end position="260"/>
    </location>
    <ligand>
        <name>ATP</name>
        <dbReference type="ChEBI" id="CHEBI:30616"/>
    </ligand>
</feature>
<keyword evidence="5" id="KW-0812">Transmembrane</keyword>
<feature type="transmembrane region" description="Helical" evidence="5">
    <location>
        <begin position="67"/>
        <end position="85"/>
    </location>
</feature>
<evidence type="ECO:0000313" key="6">
    <source>
        <dbReference type="Ensembl" id="ENSEBUP00000019030.1"/>
    </source>
</evidence>
<dbReference type="PANTHER" id="PTHR11782:SF83">
    <property type="entry name" value="GUANOSINE-DIPHOSPHATASE"/>
    <property type="match status" value="1"/>
</dbReference>
<evidence type="ECO:0000256" key="2">
    <source>
        <dbReference type="ARBA" id="ARBA00022801"/>
    </source>
</evidence>
<dbReference type="Pfam" id="PF01150">
    <property type="entry name" value="GDA1_CD39"/>
    <property type="match status" value="1"/>
</dbReference>
<dbReference type="GO" id="GO:0045134">
    <property type="term" value="F:UDP phosphatase activity"/>
    <property type="evidence" value="ECO:0007669"/>
    <property type="project" value="TreeGrafter"/>
</dbReference>
<proteinExistence type="inferred from homology"/>
<protein>
    <submittedName>
        <fullName evidence="6">Ectonucleoside triphosphate diphosphohydrolase 1</fullName>
    </submittedName>
</protein>
<dbReference type="PANTHER" id="PTHR11782">
    <property type="entry name" value="ADENOSINE/GUANOSINE DIPHOSPHATASE"/>
    <property type="match status" value="1"/>
</dbReference>
<keyword evidence="2" id="KW-0378">Hydrolase</keyword>
<dbReference type="GO" id="GO:0017111">
    <property type="term" value="F:ribonucleoside triphosphate phosphatase activity"/>
    <property type="evidence" value="ECO:0007669"/>
    <property type="project" value="TreeGrafter"/>
</dbReference>
<accession>A0A8C4QR18</accession>
<feature type="transmembrane region" description="Helical" evidence="5">
    <location>
        <begin position="508"/>
        <end position="531"/>
    </location>
</feature>
<reference evidence="6" key="1">
    <citation type="submission" date="2025-08" db="UniProtKB">
        <authorList>
            <consortium name="Ensembl"/>
        </authorList>
    </citation>
    <scope>IDENTIFICATION</scope>
</reference>
<dbReference type="Ensembl" id="ENSEBUT00000019606.1">
    <property type="protein sequence ID" value="ENSEBUP00000019030.1"/>
    <property type="gene ID" value="ENSEBUG00000011848.1"/>
</dbReference>
<dbReference type="GO" id="GO:0005886">
    <property type="term" value="C:plasma membrane"/>
    <property type="evidence" value="ECO:0007669"/>
    <property type="project" value="TreeGrafter"/>
</dbReference>
<dbReference type="Gene3D" id="3.30.420.150">
    <property type="entry name" value="Exopolyphosphatase. Domain 2"/>
    <property type="match status" value="1"/>
</dbReference>
<sequence>MVLRCRNSLIWTWKVVVQMNSSNTVASICIRSTRAEVYNRVDFQAPARQVRGVQCRSPNSSRWWKNIAIVLVICIVITVVCLAVVQSRKKTPSKYGVVADAGSSHTGIFVYQWLADKENGTGMVQQVMECTAEDPLTEFERKPDSTLHCLKLAVESVPAVKRAETTISLSATAGMRLLRLNNQSMVDHIFQLVRKTISASELKMCDVSILDDADEGAFGWITVNYLTGKLVELNRWTSSFTLPEGMDTFGALDLGGASTQISYVPLEHSTNDTLNFRLYGRNYNVYTDSYLCFGKDQALLKLLANLAEGVEGDSLEVPCFLKGYTLNMKESKLFGSPCTHQHNRETKEHNRTISLLGLGNPGACSSNIANLFSTLDFHQQGQPPLTGTFMAFSAFYHIMNFFNLSEGSSSPEQLNETVWTFCTRPWHEVKASWKIPEKYLGTNCFAGFYVLHLLTLGFHFNQSTWSNIKFVNKLEGTLGNGRAGWTLGYMLNLTNLLPVEAPVNPIHLVPFAVVMSFLVLGLFILLVLILFNA</sequence>
<dbReference type="InterPro" id="IPR000407">
    <property type="entry name" value="GDA1_CD39_NTPase"/>
</dbReference>
<organism evidence="6 7">
    <name type="scientific">Eptatretus burgeri</name>
    <name type="common">Inshore hagfish</name>
    <dbReference type="NCBI Taxonomy" id="7764"/>
    <lineage>
        <taxon>Eukaryota</taxon>
        <taxon>Metazoa</taxon>
        <taxon>Chordata</taxon>
        <taxon>Craniata</taxon>
        <taxon>Vertebrata</taxon>
        <taxon>Cyclostomata</taxon>
        <taxon>Myxini</taxon>
        <taxon>Myxiniformes</taxon>
        <taxon>Myxinidae</taxon>
        <taxon>Eptatretinae</taxon>
        <taxon>Eptatretus</taxon>
    </lineage>
</organism>
<feature type="active site" description="Proton acceptor" evidence="3">
    <location>
        <position position="215"/>
    </location>
</feature>
<keyword evidence="5" id="KW-0472">Membrane</keyword>
<keyword evidence="4" id="KW-0067">ATP-binding</keyword>
<dbReference type="GO" id="GO:0004382">
    <property type="term" value="F:GDP phosphatase activity"/>
    <property type="evidence" value="ECO:0007669"/>
    <property type="project" value="TreeGrafter"/>
</dbReference>
<keyword evidence="7" id="KW-1185">Reference proteome</keyword>
<dbReference type="GO" id="GO:0009134">
    <property type="term" value="P:nucleoside diphosphate catabolic process"/>
    <property type="evidence" value="ECO:0007669"/>
    <property type="project" value="TreeGrafter"/>
</dbReference>
<dbReference type="Proteomes" id="UP000694388">
    <property type="component" value="Unplaced"/>
</dbReference>
<name>A0A8C4QR18_EPTBU</name>
<dbReference type="GO" id="GO:0005524">
    <property type="term" value="F:ATP binding"/>
    <property type="evidence" value="ECO:0007669"/>
    <property type="project" value="UniProtKB-KW"/>
</dbReference>
<dbReference type="GeneTree" id="ENSGT01150000286965"/>
<evidence type="ECO:0000256" key="4">
    <source>
        <dbReference type="PIRSR" id="PIRSR600407-2"/>
    </source>
</evidence>